<accession>A0AAD3TBR2</accession>
<organism evidence="2 3">
    <name type="scientific">Nepenthes gracilis</name>
    <name type="common">Slender pitcher plant</name>
    <dbReference type="NCBI Taxonomy" id="150966"/>
    <lineage>
        <taxon>Eukaryota</taxon>
        <taxon>Viridiplantae</taxon>
        <taxon>Streptophyta</taxon>
        <taxon>Embryophyta</taxon>
        <taxon>Tracheophyta</taxon>
        <taxon>Spermatophyta</taxon>
        <taxon>Magnoliopsida</taxon>
        <taxon>eudicotyledons</taxon>
        <taxon>Gunneridae</taxon>
        <taxon>Pentapetalae</taxon>
        <taxon>Caryophyllales</taxon>
        <taxon>Nepenthaceae</taxon>
        <taxon>Nepenthes</taxon>
    </lineage>
</organism>
<gene>
    <name evidence="2" type="ORF">Nepgr_029073</name>
</gene>
<dbReference type="PANTHER" id="PTHR48047:SF118">
    <property type="entry name" value="HEXOSYLTRANSFERASE-RELATED"/>
    <property type="match status" value="1"/>
</dbReference>
<dbReference type="AlphaFoldDB" id="A0AAD3TBR2"/>
<evidence type="ECO:0000313" key="3">
    <source>
        <dbReference type="Proteomes" id="UP001279734"/>
    </source>
</evidence>
<name>A0AAD3TBR2_NEPGR</name>
<dbReference type="Gene3D" id="3.40.50.2000">
    <property type="entry name" value="Glycogen Phosphorylase B"/>
    <property type="match status" value="1"/>
</dbReference>
<dbReference type="PANTHER" id="PTHR48047">
    <property type="entry name" value="GLYCOSYLTRANSFERASE"/>
    <property type="match status" value="1"/>
</dbReference>
<evidence type="ECO:0000256" key="1">
    <source>
        <dbReference type="ARBA" id="ARBA00009995"/>
    </source>
</evidence>
<dbReference type="GO" id="GO:0035251">
    <property type="term" value="F:UDP-glucosyltransferase activity"/>
    <property type="evidence" value="ECO:0007669"/>
    <property type="project" value="TreeGrafter"/>
</dbReference>
<dbReference type="SUPFAM" id="SSF53756">
    <property type="entry name" value="UDP-Glycosyltransferase/glycogen phosphorylase"/>
    <property type="match status" value="1"/>
</dbReference>
<dbReference type="EMBL" id="BSYO01000032">
    <property type="protein sequence ID" value="GMH27230.1"/>
    <property type="molecule type" value="Genomic_DNA"/>
</dbReference>
<keyword evidence="3" id="KW-1185">Reference proteome</keyword>
<comment type="similarity">
    <text evidence="1">Belongs to the UDP-glycosyltransferase family.</text>
</comment>
<protein>
    <submittedName>
        <fullName evidence="2">Uncharacterized protein</fullName>
    </submittedName>
</protein>
<reference evidence="2" key="1">
    <citation type="submission" date="2023-05" db="EMBL/GenBank/DDBJ databases">
        <title>Nepenthes gracilis genome sequencing.</title>
        <authorList>
            <person name="Fukushima K."/>
        </authorList>
    </citation>
    <scope>NUCLEOTIDE SEQUENCE</scope>
    <source>
        <strain evidence="2">SING2019-196</strain>
    </source>
</reference>
<evidence type="ECO:0000313" key="2">
    <source>
        <dbReference type="EMBL" id="GMH27230.1"/>
    </source>
</evidence>
<comment type="caution">
    <text evidence="2">The sequence shown here is derived from an EMBL/GenBank/DDBJ whole genome shotgun (WGS) entry which is preliminary data.</text>
</comment>
<dbReference type="Proteomes" id="UP001279734">
    <property type="component" value="Unassembled WGS sequence"/>
</dbReference>
<sequence length="302" mass="33953">MRNSTANEIHRQHLLILPYPSTSHVIPLLDLTHRLLTGGLTVTLLATPPLIPLLRPLLSLHPPPFLQTLLLSPPDAPQNRLIPKLRALRELYDPILEWIRSQASPPNAIVSNFFLGWANQLAREAGVPHIVFSPCGALGTALFYALWRDLPRNDEPENENFEVCFEKLPNSPTQRWWQLSHVYRSLKEGDADWEFFRESALANLSSWGTVVNSFTELDRVYIDYFKREMGHNRVWAVGPLLPPEDDDTSQTVQKRRNQHYSGGGGVGLARRTTGLLGGLRLLWKPHVADERSDGGVGDCAGV</sequence>
<proteinExistence type="inferred from homology"/>